<dbReference type="InterPro" id="IPR016166">
    <property type="entry name" value="FAD-bd_PCMH"/>
</dbReference>
<keyword evidence="3" id="KW-1185">Reference proteome</keyword>
<dbReference type="EMBL" id="JXUW01000023">
    <property type="protein sequence ID" value="KJE76036.1"/>
    <property type="molecule type" value="Genomic_DNA"/>
</dbReference>
<dbReference type="SUPFAM" id="SSF56176">
    <property type="entry name" value="FAD-binding/transporter-associated domain-like"/>
    <property type="match status" value="1"/>
</dbReference>
<organism evidence="2 3">
    <name type="scientific">Ferrimicrobium acidiphilum DSM 19497</name>
    <dbReference type="NCBI Taxonomy" id="1121877"/>
    <lineage>
        <taxon>Bacteria</taxon>
        <taxon>Bacillati</taxon>
        <taxon>Actinomycetota</taxon>
        <taxon>Acidimicrobiia</taxon>
        <taxon>Acidimicrobiales</taxon>
        <taxon>Acidimicrobiaceae</taxon>
        <taxon>Ferrimicrobium</taxon>
    </lineage>
</organism>
<dbReference type="InterPro" id="IPR016169">
    <property type="entry name" value="FAD-bd_PCMH_sub2"/>
</dbReference>
<dbReference type="AlphaFoldDB" id="A0A0D8FSD0"/>
<dbReference type="InterPro" id="IPR036318">
    <property type="entry name" value="FAD-bd_PCMH-like_sf"/>
</dbReference>
<dbReference type="eggNOG" id="COG0277">
    <property type="taxonomic scope" value="Bacteria"/>
</dbReference>
<dbReference type="PANTHER" id="PTHR11748">
    <property type="entry name" value="D-LACTATE DEHYDROGENASE"/>
    <property type="match status" value="1"/>
</dbReference>
<evidence type="ECO:0000313" key="3">
    <source>
        <dbReference type="Proteomes" id="UP000032336"/>
    </source>
</evidence>
<dbReference type="PANTHER" id="PTHR11748:SF103">
    <property type="entry name" value="GLYCOLATE OXIDASE SUBUNIT GLCE"/>
    <property type="match status" value="1"/>
</dbReference>
<dbReference type="GO" id="GO:0016491">
    <property type="term" value="F:oxidoreductase activity"/>
    <property type="evidence" value="ECO:0007669"/>
    <property type="project" value="UniProtKB-KW"/>
</dbReference>
<dbReference type="PROSITE" id="PS51387">
    <property type="entry name" value="FAD_PCMH"/>
    <property type="match status" value="1"/>
</dbReference>
<feature type="domain" description="FAD-binding PCMH-type" evidence="1">
    <location>
        <begin position="1"/>
        <end position="170"/>
    </location>
</feature>
<gene>
    <name evidence="2" type="ORF">FEAC_22300</name>
</gene>
<sequence length="396" mass="42290">MVTDVVTPATVEELAEWLSQLDRDRHVLVRGMSTNSLVAGEDHAVVSTLGLVDIEHRVDDFSVSVGSGISWRQLQDQLARAGQRVAVDPPGSGTVGGVVATGARGGLLHRYGGVRDQIIGMTVVLADGTVAHSGGTVIKNVAGYDLAKLLTGARGRFGVIAEVIFRTRPLPESQRTLLIPIDVAEIREVATVLTRAKVEVSALSFAEGFLSCLIEGGEAAIDRRVERLRAAVAISGIEILDDRGSQERWHHLSDLQLPVDGGLVFAFSTRSARMLKLLPRVVTSLASSLVAYVAYVGAGVVDVSVDGADAEKHLRELANIFDAADGSDMDIRVELRARHDRCLYTFPKDVDPHLDSTTGPLGQVGHGSHLSMVATPRSGLVDRISVALDPTGRFSY</sequence>
<comment type="caution">
    <text evidence="2">The sequence shown here is derived from an EMBL/GenBank/DDBJ whole genome shotgun (WGS) entry which is preliminary data.</text>
</comment>
<name>A0A0D8FSD0_9ACTN</name>
<dbReference type="InterPro" id="IPR006094">
    <property type="entry name" value="Oxid_FAD_bind_N"/>
</dbReference>
<dbReference type="RefSeq" id="WP_052566231.1">
    <property type="nucleotide sequence ID" value="NZ_JQKF01000026.1"/>
</dbReference>
<dbReference type="OrthoDB" id="9811557at2"/>
<dbReference type="PATRIC" id="fig|1121877.4.peg.2484"/>
<evidence type="ECO:0000313" key="2">
    <source>
        <dbReference type="EMBL" id="KJE76036.1"/>
    </source>
</evidence>
<dbReference type="STRING" id="1121877.FEAC_22300"/>
<dbReference type="Proteomes" id="UP000032336">
    <property type="component" value="Unassembled WGS sequence"/>
</dbReference>
<reference evidence="2 3" key="1">
    <citation type="submission" date="2015-01" db="EMBL/GenBank/DDBJ databases">
        <title>Draft genome of the acidophilic iron oxidizer Ferrimicrobium acidiphilum strain T23.</title>
        <authorList>
            <person name="Poehlein A."/>
            <person name="Eisen S."/>
            <person name="Schloemann M."/>
            <person name="Johnson B.D."/>
            <person name="Daniel R."/>
            <person name="Muehling M."/>
        </authorList>
    </citation>
    <scope>NUCLEOTIDE SEQUENCE [LARGE SCALE GENOMIC DNA]</scope>
    <source>
        <strain evidence="2 3">T23</strain>
    </source>
</reference>
<evidence type="ECO:0000259" key="1">
    <source>
        <dbReference type="PROSITE" id="PS51387"/>
    </source>
</evidence>
<keyword evidence="2" id="KW-0560">Oxidoreductase</keyword>
<dbReference type="GO" id="GO:0071949">
    <property type="term" value="F:FAD binding"/>
    <property type="evidence" value="ECO:0007669"/>
    <property type="project" value="InterPro"/>
</dbReference>
<dbReference type="GeneID" id="78373284"/>
<dbReference type="Gene3D" id="3.30.465.10">
    <property type="match status" value="1"/>
</dbReference>
<dbReference type="Pfam" id="PF01565">
    <property type="entry name" value="FAD_binding_4"/>
    <property type="match status" value="1"/>
</dbReference>
<protein>
    <submittedName>
        <fullName evidence="2">Putative FAD-linked oxidoreductase</fullName>
        <ecNumber evidence="2">1.-.-.-</ecNumber>
    </submittedName>
</protein>
<proteinExistence type="predicted"/>
<accession>A0A0D8FSD0</accession>
<dbReference type="EC" id="1.-.-.-" evidence="2"/>